<dbReference type="InterPro" id="IPR006638">
    <property type="entry name" value="Elp3/MiaA/NifB-like_rSAM"/>
</dbReference>
<keyword evidence="2" id="KW-0949">S-adenosyl-L-methionine</keyword>
<keyword evidence="5" id="KW-0411">Iron-sulfur</keyword>
<dbReference type="Gene3D" id="3.40.50.280">
    <property type="entry name" value="Cobalamin-binding domain"/>
    <property type="match status" value="1"/>
</dbReference>
<dbReference type="SFLD" id="SFLDF00324">
    <property type="entry name" value="bacteriocin_maturation"/>
    <property type="match status" value="1"/>
</dbReference>
<dbReference type="Pfam" id="PF04055">
    <property type="entry name" value="Radical_SAM"/>
    <property type="match status" value="1"/>
</dbReference>
<dbReference type="SMART" id="SM00729">
    <property type="entry name" value="Elp3"/>
    <property type="match status" value="1"/>
</dbReference>
<evidence type="ECO:0000256" key="6">
    <source>
        <dbReference type="SAM" id="MobiDB-lite"/>
    </source>
</evidence>
<dbReference type="Proteomes" id="UP001197247">
    <property type="component" value="Unassembled WGS sequence"/>
</dbReference>
<dbReference type="PANTHER" id="PTHR43409:SF7">
    <property type="entry name" value="BLL1977 PROTEIN"/>
    <property type="match status" value="1"/>
</dbReference>
<organism evidence="8 9">
    <name type="scientific">Kineosporia corallincola</name>
    <dbReference type="NCBI Taxonomy" id="2835133"/>
    <lineage>
        <taxon>Bacteria</taxon>
        <taxon>Bacillati</taxon>
        <taxon>Actinomycetota</taxon>
        <taxon>Actinomycetes</taxon>
        <taxon>Kineosporiales</taxon>
        <taxon>Kineosporiaceae</taxon>
        <taxon>Kineosporia</taxon>
    </lineage>
</organism>
<dbReference type="InterPro" id="IPR023984">
    <property type="entry name" value="rSAM_ocin_1"/>
</dbReference>
<sequence>MRITLVNMPWHVLDWPSMALATLDGTLSNLGHQVSHLYENIRFPEYLLTASGGRITPDDYITVSLSGYEDGVGEWIFSSALSSPGRHEDAYVRWLRDREYGPVAQATGMHRLVPEYIRQAADRVLAGKPDLVGLTSTFEQNVPSLALATELKRRQPALPVVMGGANCDGVMGAALHRNFTCLDYVVRGEGEQPVTELMEALEGRRDLADVSSLCWRDRDGRSVENPYRPSLTPGDQIPVPHLRPYFADMETSPVRNWVGRLHQRLESSRGCWWGEKRQCTFCGLNGGAMKYRSKPPERVWAEIEQAVHEHQVLDIAFTDNILDPAYLDSLLPRVSAAGWDLRIFYEVKSNLRPEQMRALSAPGVTVVQPGIENLSSGPLELMDKGTTGAAQVRALRLFLQHGIFPGWNYLYGFPGEQWHQDYADVVRQMPALVHLPPPSHAIRFSLERFSPLFDRPELGIDDPRRALGWYRLVYDLPDDELVDLAYIFEYQPRGISEAQARELHSAVDQWKAGYEHSSLSLRACGDSLTIRDRRAGWASADHVLRNDEAIVYSTLERHLSLPGLKAALRAGGCDIPEKELSVLLGDWLEAGLVYRDVFRRQENWVALAVPADPRRRNGASDIGPPTADEESLNAFATG</sequence>
<keyword evidence="3" id="KW-0479">Metal-binding</keyword>
<dbReference type="NCBIfam" id="TIGR03975">
    <property type="entry name" value="rSAM_ocin_1"/>
    <property type="match status" value="1"/>
</dbReference>
<evidence type="ECO:0000256" key="2">
    <source>
        <dbReference type="ARBA" id="ARBA00022691"/>
    </source>
</evidence>
<dbReference type="InterPro" id="IPR006158">
    <property type="entry name" value="Cobalamin-bd"/>
</dbReference>
<evidence type="ECO:0000313" key="9">
    <source>
        <dbReference type="Proteomes" id="UP001197247"/>
    </source>
</evidence>
<dbReference type="InterPro" id="IPR058240">
    <property type="entry name" value="rSAM_sf"/>
</dbReference>
<accession>A0ABS5THI9</accession>
<dbReference type="RefSeq" id="WP_214156161.1">
    <property type="nucleotide sequence ID" value="NZ_JAHBAY010000005.1"/>
</dbReference>
<comment type="caution">
    <text evidence="8">The sequence shown here is derived from an EMBL/GenBank/DDBJ whole genome shotgun (WGS) entry which is preliminary data.</text>
</comment>
<feature type="region of interest" description="Disordered" evidence="6">
    <location>
        <begin position="615"/>
        <end position="638"/>
    </location>
</feature>
<dbReference type="InterPro" id="IPR023404">
    <property type="entry name" value="rSAM_horseshoe"/>
</dbReference>
<comment type="cofactor">
    <cofactor evidence="1">
        <name>[4Fe-4S] cluster</name>
        <dbReference type="ChEBI" id="CHEBI:49883"/>
    </cofactor>
</comment>
<dbReference type="SFLD" id="SFLDS00029">
    <property type="entry name" value="Radical_SAM"/>
    <property type="match status" value="1"/>
</dbReference>
<proteinExistence type="predicted"/>
<feature type="domain" description="B12-binding" evidence="7">
    <location>
        <begin position="57"/>
        <end position="208"/>
    </location>
</feature>
<keyword evidence="4" id="KW-0408">Iron</keyword>
<name>A0ABS5THI9_9ACTN</name>
<keyword evidence="9" id="KW-1185">Reference proteome</keyword>
<evidence type="ECO:0000256" key="3">
    <source>
        <dbReference type="ARBA" id="ARBA00022723"/>
    </source>
</evidence>
<dbReference type="PANTHER" id="PTHR43409">
    <property type="entry name" value="ANAEROBIC MAGNESIUM-PROTOPORPHYRIN IX MONOMETHYL ESTER CYCLASE-RELATED"/>
    <property type="match status" value="1"/>
</dbReference>
<protein>
    <submittedName>
        <fullName evidence="8">RiPP maturation radical SAM C-methyltransferase</fullName>
    </submittedName>
</protein>
<dbReference type="SUPFAM" id="SSF102114">
    <property type="entry name" value="Radical SAM enzymes"/>
    <property type="match status" value="1"/>
</dbReference>
<dbReference type="Pfam" id="PF02310">
    <property type="entry name" value="B12-binding"/>
    <property type="match status" value="1"/>
</dbReference>
<dbReference type="Gene3D" id="3.80.30.20">
    <property type="entry name" value="tm_1862 like domain"/>
    <property type="match status" value="1"/>
</dbReference>
<reference evidence="8 9" key="1">
    <citation type="submission" date="2021-05" db="EMBL/GenBank/DDBJ databases">
        <title>Kineosporia and Streptomyces sp. nov. two new marine actinobacteria isolated from Coral.</title>
        <authorList>
            <person name="Buangrab K."/>
            <person name="Sutthacheep M."/>
            <person name="Yeemin T."/>
            <person name="Harunari E."/>
            <person name="Igarashi Y."/>
            <person name="Kanchanasin P."/>
            <person name="Tanasupawat S."/>
            <person name="Phongsopitanun W."/>
        </authorList>
    </citation>
    <scope>NUCLEOTIDE SEQUENCE [LARGE SCALE GENOMIC DNA]</scope>
    <source>
        <strain evidence="8 9">J2-2</strain>
    </source>
</reference>
<dbReference type="PROSITE" id="PS51332">
    <property type="entry name" value="B12_BINDING"/>
    <property type="match status" value="1"/>
</dbReference>
<dbReference type="EMBL" id="JAHBAY010000005">
    <property type="protein sequence ID" value="MBT0769859.1"/>
    <property type="molecule type" value="Genomic_DNA"/>
</dbReference>
<dbReference type="InterPro" id="IPR007197">
    <property type="entry name" value="rSAM"/>
</dbReference>
<dbReference type="SFLD" id="SFLDG01082">
    <property type="entry name" value="B12-binding_domain_containing"/>
    <property type="match status" value="1"/>
</dbReference>
<evidence type="ECO:0000259" key="7">
    <source>
        <dbReference type="PROSITE" id="PS51332"/>
    </source>
</evidence>
<evidence type="ECO:0000256" key="1">
    <source>
        <dbReference type="ARBA" id="ARBA00001966"/>
    </source>
</evidence>
<evidence type="ECO:0000256" key="4">
    <source>
        <dbReference type="ARBA" id="ARBA00023004"/>
    </source>
</evidence>
<dbReference type="InterPro" id="IPR051198">
    <property type="entry name" value="BchE-like"/>
</dbReference>
<evidence type="ECO:0000256" key="5">
    <source>
        <dbReference type="ARBA" id="ARBA00023014"/>
    </source>
</evidence>
<evidence type="ECO:0000313" key="8">
    <source>
        <dbReference type="EMBL" id="MBT0769859.1"/>
    </source>
</evidence>
<gene>
    <name evidence="8" type="ORF">KIH74_13055</name>
</gene>